<feature type="domain" description="DUF4283" evidence="1">
    <location>
        <begin position="3"/>
        <end position="80"/>
    </location>
</feature>
<name>A0ABR0PFS3_GOSAR</name>
<protein>
    <recommendedName>
        <fullName evidence="1">DUF4283 domain-containing protein</fullName>
    </recommendedName>
</protein>
<gene>
    <name evidence="2" type="ORF">PVK06_025087</name>
</gene>
<evidence type="ECO:0000313" key="3">
    <source>
        <dbReference type="Proteomes" id="UP001358586"/>
    </source>
</evidence>
<dbReference type="EMBL" id="JARKNE010000007">
    <property type="protein sequence ID" value="KAK5820043.1"/>
    <property type="molecule type" value="Genomic_DNA"/>
</dbReference>
<dbReference type="InterPro" id="IPR040256">
    <property type="entry name" value="At4g02000-like"/>
</dbReference>
<dbReference type="InterPro" id="IPR025558">
    <property type="entry name" value="DUF4283"/>
</dbReference>
<comment type="caution">
    <text evidence="2">The sequence shown here is derived from an EMBL/GenBank/DDBJ whole genome shotgun (WGS) entry which is preliminary data.</text>
</comment>
<accession>A0ABR0PFS3</accession>
<evidence type="ECO:0000313" key="2">
    <source>
        <dbReference type="EMBL" id="KAK5820043.1"/>
    </source>
</evidence>
<dbReference type="PANTHER" id="PTHR31286:SF99">
    <property type="entry name" value="DUF4283 DOMAIN-CONTAINING PROTEIN"/>
    <property type="match status" value="1"/>
</dbReference>
<evidence type="ECO:0000259" key="1">
    <source>
        <dbReference type="Pfam" id="PF14111"/>
    </source>
</evidence>
<dbReference type="Pfam" id="PF14111">
    <property type="entry name" value="DUF4283"/>
    <property type="match status" value="1"/>
</dbReference>
<proteinExistence type="predicted"/>
<dbReference type="PANTHER" id="PTHR31286">
    <property type="entry name" value="GLYCINE-RICH CELL WALL STRUCTURAL PROTEIN 1.8-LIKE"/>
    <property type="match status" value="1"/>
</dbReference>
<keyword evidence="3" id="KW-1185">Reference proteome</keyword>
<dbReference type="Proteomes" id="UP001358586">
    <property type="component" value="Chromosome 7"/>
</dbReference>
<sequence>MARTIVVKLLGRRIGFNVVLNRISLLWNLRHPIQMIDLENAFFMVRFQDEDYSQALVGRPWVIYDHYLTVRPWSSEFSTNQIEVEHQVVWIRLPSLPQGNYSDCLL</sequence>
<organism evidence="2 3">
    <name type="scientific">Gossypium arboreum</name>
    <name type="common">Tree cotton</name>
    <name type="synonym">Gossypium nanking</name>
    <dbReference type="NCBI Taxonomy" id="29729"/>
    <lineage>
        <taxon>Eukaryota</taxon>
        <taxon>Viridiplantae</taxon>
        <taxon>Streptophyta</taxon>
        <taxon>Embryophyta</taxon>
        <taxon>Tracheophyta</taxon>
        <taxon>Spermatophyta</taxon>
        <taxon>Magnoliopsida</taxon>
        <taxon>eudicotyledons</taxon>
        <taxon>Gunneridae</taxon>
        <taxon>Pentapetalae</taxon>
        <taxon>rosids</taxon>
        <taxon>malvids</taxon>
        <taxon>Malvales</taxon>
        <taxon>Malvaceae</taxon>
        <taxon>Malvoideae</taxon>
        <taxon>Gossypium</taxon>
    </lineage>
</organism>
<reference evidence="2 3" key="1">
    <citation type="submission" date="2023-03" db="EMBL/GenBank/DDBJ databases">
        <title>WGS of Gossypium arboreum.</title>
        <authorList>
            <person name="Yu D."/>
        </authorList>
    </citation>
    <scope>NUCLEOTIDE SEQUENCE [LARGE SCALE GENOMIC DNA]</scope>
    <source>
        <tissue evidence="2">Leaf</tissue>
    </source>
</reference>